<dbReference type="RefSeq" id="WP_290207278.1">
    <property type="nucleotide sequence ID" value="NZ_JASDDK010000005.1"/>
</dbReference>
<evidence type="ECO:0000256" key="4">
    <source>
        <dbReference type="ARBA" id="ARBA00022989"/>
    </source>
</evidence>
<comment type="similarity">
    <text evidence="6">Belongs to the ABC-4 integral membrane protein family.</text>
</comment>
<keyword evidence="2" id="KW-1003">Cell membrane</keyword>
<keyword evidence="10" id="KW-1185">Reference proteome</keyword>
<feature type="domain" description="ABC3 transporter permease C-terminal" evidence="8">
    <location>
        <begin position="246"/>
        <end position="375"/>
    </location>
</feature>
<evidence type="ECO:0000313" key="10">
    <source>
        <dbReference type="Proteomes" id="UP001231197"/>
    </source>
</evidence>
<reference evidence="9 10" key="1">
    <citation type="journal article" date="2023" name="Int. J. Syst. Evol. Microbiol.">
        <title>Winogradskyella bathintestinalis sp. nov., isolated from the intestine of the deep-sea loosejaw dragonfish, Malacosteus niger.</title>
        <authorList>
            <person name="Uniacke-Lowe S."/>
            <person name="Johnson C.N."/>
            <person name="Stanton C."/>
            <person name="Hill C."/>
            <person name="Ross P."/>
        </authorList>
    </citation>
    <scope>NUCLEOTIDE SEQUENCE [LARGE SCALE GENOMIC DNA]</scope>
    <source>
        <strain evidence="9 10">APC 3343</strain>
    </source>
</reference>
<keyword evidence="4 7" id="KW-1133">Transmembrane helix</keyword>
<dbReference type="PANTHER" id="PTHR30572">
    <property type="entry name" value="MEMBRANE COMPONENT OF TRANSPORTER-RELATED"/>
    <property type="match status" value="1"/>
</dbReference>
<gene>
    <name evidence="9" type="ORF">QMA06_12860</name>
</gene>
<evidence type="ECO:0000259" key="8">
    <source>
        <dbReference type="Pfam" id="PF02687"/>
    </source>
</evidence>
<comment type="caution">
    <text evidence="9">The sequence shown here is derived from an EMBL/GenBank/DDBJ whole genome shotgun (WGS) entry which is preliminary data.</text>
</comment>
<proteinExistence type="inferred from homology"/>
<dbReference type="Proteomes" id="UP001231197">
    <property type="component" value="Unassembled WGS sequence"/>
</dbReference>
<evidence type="ECO:0000256" key="3">
    <source>
        <dbReference type="ARBA" id="ARBA00022692"/>
    </source>
</evidence>
<name>A0ABT7ZX71_9FLAO</name>
<comment type="subcellular location">
    <subcellularLocation>
        <location evidence="1">Cell membrane</location>
        <topology evidence="1">Multi-pass membrane protein</topology>
    </subcellularLocation>
</comment>
<evidence type="ECO:0000313" key="9">
    <source>
        <dbReference type="EMBL" id="MDN3493608.1"/>
    </source>
</evidence>
<organism evidence="9 10">
    <name type="scientific">Winogradskyella bathintestinalis</name>
    <dbReference type="NCBI Taxonomy" id="3035208"/>
    <lineage>
        <taxon>Bacteria</taxon>
        <taxon>Pseudomonadati</taxon>
        <taxon>Bacteroidota</taxon>
        <taxon>Flavobacteriia</taxon>
        <taxon>Flavobacteriales</taxon>
        <taxon>Flavobacteriaceae</taxon>
        <taxon>Winogradskyella</taxon>
    </lineage>
</organism>
<dbReference type="InterPro" id="IPR050250">
    <property type="entry name" value="Macrolide_Exporter_MacB"/>
</dbReference>
<dbReference type="PANTHER" id="PTHR30572:SF4">
    <property type="entry name" value="ABC TRANSPORTER PERMEASE YTRF"/>
    <property type="match status" value="1"/>
</dbReference>
<feature type="transmembrane region" description="Helical" evidence="7">
    <location>
        <begin position="346"/>
        <end position="365"/>
    </location>
</feature>
<accession>A0ABT7ZX71</accession>
<evidence type="ECO:0000256" key="5">
    <source>
        <dbReference type="ARBA" id="ARBA00023136"/>
    </source>
</evidence>
<keyword evidence="5 7" id="KW-0472">Membrane</keyword>
<evidence type="ECO:0000256" key="7">
    <source>
        <dbReference type="SAM" id="Phobius"/>
    </source>
</evidence>
<sequence>MKLAFQLAYRNLIGAGLRTWLNVIVLSFAFIIIIFFNALLQGWNNQAKEDGIDWDYGYGHILNENYDPYNAFSIQDGHNLIPETIDNAIPILIQQGSIYPEGRMVSVLLKGIETDQNVLKIPTEKFKHSTANIPAIIGKQMADATKLAIGDEVILRWRDKNGAYDASNITIIDIFNTTVTSVDAGQIWLPLEKLWNMTNLHNHATMFVSNNEYQVKPLVNWEFVTQKALLKDIEDIIATESIGSAVMYLVFLLIALLAIFDTQVLSIFKRQKAIGTYVALGMTPSKVVSLFTIEGTMHSIFSIVVGCIYGMPIFLYLNQSGIKMPEFAGDMAIGLDKAIFPVYDPLIIGLTIIFLILASAIVSYLPARKIAKMNPVLALKGKLQ</sequence>
<dbReference type="EMBL" id="JASDDK010000005">
    <property type="protein sequence ID" value="MDN3493608.1"/>
    <property type="molecule type" value="Genomic_DNA"/>
</dbReference>
<feature type="transmembrane region" description="Helical" evidence="7">
    <location>
        <begin position="300"/>
        <end position="317"/>
    </location>
</feature>
<evidence type="ECO:0000256" key="6">
    <source>
        <dbReference type="ARBA" id="ARBA00038076"/>
    </source>
</evidence>
<dbReference type="InterPro" id="IPR003838">
    <property type="entry name" value="ABC3_permease_C"/>
</dbReference>
<evidence type="ECO:0000256" key="2">
    <source>
        <dbReference type="ARBA" id="ARBA00022475"/>
    </source>
</evidence>
<evidence type="ECO:0000256" key="1">
    <source>
        <dbReference type="ARBA" id="ARBA00004651"/>
    </source>
</evidence>
<keyword evidence="3 7" id="KW-0812">Transmembrane</keyword>
<feature type="transmembrane region" description="Helical" evidence="7">
    <location>
        <begin position="246"/>
        <end position="268"/>
    </location>
</feature>
<dbReference type="Pfam" id="PF02687">
    <property type="entry name" value="FtsX"/>
    <property type="match status" value="1"/>
</dbReference>
<protein>
    <submittedName>
        <fullName evidence="9">FtsX-like permease family protein</fullName>
    </submittedName>
</protein>
<feature type="transmembrane region" description="Helical" evidence="7">
    <location>
        <begin position="20"/>
        <end position="40"/>
    </location>
</feature>